<dbReference type="Pfam" id="PF00057">
    <property type="entry name" value="Ldl_recept_a"/>
    <property type="match status" value="6"/>
</dbReference>
<reference evidence="9" key="1">
    <citation type="submission" date="2021-10" db="EMBL/GenBank/DDBJ databases">
        <title>Tropical sea cucumber genome reveals ecological adaptation and Cuvierian tubules defense mechanism.</title>
        <authorList>
            <person name="Chen T."/>
        </authorList>
    </citation>
    <scope>NUCLEOTIDE SEQUENCE</scope>
    <source>
        <strain evidence="9">Nanhai2018</strain>
        <tissue evidence="9">Muscle</tissue>
    </source>
</reference>
<dbReference type="Proteomes" id="UP001152320">
    <property type="component" value="Chromosome 10"/>
</dbReference>
<dbReference type="InterPro" id="IPR002172">
    <property type="entry name" value="LDrepeatLR_classA_rpt"/>
</dbReference>
<evidence type="ECO:0000256" key="5">
    <source>
        <dbReference type="ARBA" id="ARBA00022989"/>
    </source>
</evidence>
<keyword evidence="5" id="KW-1133">Transmembrane helix</keyword>
<evidence type="ECO:0000313" key="10">
    <source>
        <dbReference type="Proteomes" id="UP001152320"/>
    </source>
</evidence>
<feature type="disulfide bond" evidence="8">
    <location>
        <begin position="233"/>
        <end position="248"/>
    </location>
</feature>
<dbReference type="PROSITE" id="PS50068">
    <property type="entry name" value="LDLRA_2"/>
    <property type="match status" value="6"/>
</dbReference>
<evidence type="ECO:0000256" key="3">
    <source>
        <dbReference type="ARBA" id="ARBA00022692"/>
    </source>
</evidence>
<dbReference type="GO" id="GO:0012505">
    <property type="term" value="C:endomembrane system"/>
    <property type="evidence" value="ECO:0007669"/>
    <property type="project" value="UniProtKB-SubCell"/>
</dbReference>
<feature type="disulfide bond" evidence="8">
    <location>
        <begin position="280"/>
        <end position="295"/>
    </location>
</feature>
<feature type="disulfide bond" evidence="8">
    <location>
        <begin position="172"/>
        <end position="187"/>
    </location>
</feature>
<evidence type="ECO:0000256" key="4">
    <source>
        <dbReference type="ARBA" id="ARBA00022737"/>
    </source>
</evidence>
<dbReference type="GO" id="GO:0016192">
    <property type="term" value="P:vesicle-mediated transport"/>
    <property type="evidence" value="ECO:0007669"/>
    <property type="project" value="UniProtKB-ARBA"/>
</dbReference>
<organism evidence="9 10">
    <name type="scientific">Holothuria leucospilota</name>
    <name type="common">Black long sea cucumber</name>
    <name type="synonym">Mertensiothuria leucospilota</name>
    <dbReference type="NCBI Taxonomy" id="206669"/>
    <lineage>
        <taxon>Eukaryota</taxon>
        <taxon>Metazoa</taxon>
        <taxon>Echinodermata</taxon>
        <taxon>Eleutherozoa</taxon>
        <taxon>Echinozoa</taxon>
        <taxon>Holothuroidea</taxon>
        <taxon>Aspidochirotacea</taxon>
        <taxon>Aspidochirotida</taxon>
        <taxon>Holothuriidae</taxon>
        <taxon>Holothuria</taxon>
    </lineage>
</organism>
<keyword evidence="3" id="KW-0812">Transmembrane</keyword>
<dbReference type="GO" id="GO:0005886">
    <property type="term" value="C:plasma membrane"/>
    <property type="evidence" value="ECO:0007669"/>
    <property type="project" value="TreeGrafter"/>
</dbReference>
<dbReference type="EMBL" id="JAIZAY010000010">
    <property type="protein sequence ID" value="KAJ8034126.1"/>
    <property type="molecule type" value="Genomic_DNA"/>
</dbReference>
<evidence type="ECO:0000313" key="9">
    <source>
        <dbReference type="EMBL" id="KAJ8034126.1"/>
    </source>
</evidence>
<evidence type="ECO:0000256" key="1">
    <source>
        <dbReference type="ARBA" id="ARBA00004167"/>
    </source>
</evidence>
<keyword evidence="10" id="KW-1185">Reference proteome</keyword>
<feature type="disulfide bond" evidence="8">
    <location>
        <begin position="82"/>
        <end position="97"/>
    </location>
</feature>
<dbReference type="PRINTS" id="PR00261">
    <property type="entry name" value="LDLRECEPTOR"/>
</dbReference>
<feature type="disulfide bond" evidence="8">
    <location>
        <begin position="359"/>
        <end position="374"/>
    </location>
</feature>
<dbReference type="InterPro" id="IPR050685">
    <property type="entry name" value="LDLR"/>
</dbReference>
<keyword evidence="4" id="KW-0677">Repeat</keyword>
<evidence type="ECO:0000256" key="7">
    <source>
        <dbReference type="ARBA" id="ARBA00023157"/>
    </source>
</evidence>
<evidence type="ECO:0000256" key="6">
    <source>
        <dbReference type="ARBA" id="ARBA00023136"/>
    </source>
</evidence>
<dbReference type="SMART" id="SM00192">
    <property type="entry name" value="LDLa"/>
    <property type="match status" value="6"/>
</dbReference>
<keyword evidence="7 8" id="KW-1015">Disulfide bond</keyword>
<keyword evidence="9" id="KW-0675">Receptor</keyword>
<dbReference type="AlphaFoldDB" id="A0A9Q1H6E4"/>
<comment type="caution">
    <text evidence="8">Lacks conserved residue(s) required for the propagation of feature annotation.</text>
</comment>
<comment type="caution">
    <text evidence="9">The sequence shown here is derived from an EMBL/GenBank/DDBJ whole genome shotgun (WGS) entry which is preliminary data.</text>
</comment>
<protein>
    <submittedName>
        <fullName evidence="9">Low-density lipoprotein receptor-related protein 2</fullName>
    </submittedName>
</protein>
<name>A0A9Q1H6E4_HOLLE</name>
<dbReference type="InterPro" id="IPR023415">
    <property type="entry name" value="LDLR_class-A_CS"/>
</dbReference>
<dbReference type="InterPro" id="IPR036055">
    <property type="entry name" value="LDL_receptor-like_sf"/>
</dbReference>
<dbReference type="SUPFAM" id="SSF57424">
    <property type="entry name" value="LDL receptor-like module"/>
    <property type="match status" value="6"/>
</dbReference>
<dbReference type="Gene3D" id="4.10.400.10">
    <property type="entry name" value="Low-density Lipoprotein Receptor"/>
    <property type="match status" value="6"/>
</dbReference>
<keyword evidence="9" id="KW-0449">Lipoprotein</keyword>
<dbReference type="OrthoDB" id="10005216at2759"/>
<dbReference type="PANTHER" id="PTHR24270">
    <property type="entry name" value="LOW-DENSITY LIPOPROTEIN RECEPTOR-RELATED"/>
    <property type="match status" value="1"/>
</dbReference>
<keyword evidence="6" id="KW-0472">Membrane</keyword>
<dbReference type="PROSITE" id="PS01209">
    <property type="entry name" value="LDLRA_1"/>
    <property type="match status" value="3"/>
</dbReference>
<dbReference type="CDD" id="cd00112">
    <property type="entry name" value="LDLa"/>
    <property type="match status" value="6"/>
</dbReference>
<feature type="disulfide bond" evidence="8">
    <location>
        <begin position="133"/>
        <end position="148"/>
    </location>
</feature>
<proteinExistence type="predicted"/>
<evidence type="ECO:0000256" key="2">
    <source>
        <dbReference type="ARBA" id="ARBA00004308"/>
    </source>
</evidence>
<gene>
    <name evidence="9" type="ORF">HOLleu_20840</name>
</gene>
<sequence>MDAYIYSLSTLGSCAVGLGLGPICSFSRIYRLRPRPSRAEFSDSYLPEVSSRSYNRYPPTTCSPWTFPCQDYSDCIAKRWECDGYEDCKDGSDESSCSDAVKGISRFSAPCSSKTFHCGGPDGSHCIPFWAKCDNIVDCPDGSDECNCIRKCQGKKFTCISDHTCLDIESVCDGFNDCQDGSDEDNCGHDSSFSYDFNRFSLQSEPLLVPENSPTGFFQCLEDSSCISPILKCNNYTDCPEGSDEYNCDGEDDFSFAVNCSPGNFRCSHNSPCISLRRKCDNIVDCEDASDECNCYRKKQHPVDGYDCIDAPDLRQCINGSHKVPSENMSEENVPTNPCLTGYFHCTNYSMCVPLILKCNNDNDCLDSSDEFNCT</sequence>
<evidence type="ECO:0000256" key="8">
    <source>
        <dbReference type="PROSITE-ProRule" id="PRU00124"/>
    </source>
</evidence>
<comment type="subcellular location">
    <subcellularLocation>
        <location evidence="2">Endomembrane system</location>
    </subcellularLocation>
    <subcellularLocation>
        <location evidence="1">Membrane</location>
        <topology evidence="1">Single-pass membrane protein</topology>
    </subcellularLocation>
</comment>
<accession>A0A9Q1H6E4</accession>